<evidence type="ECO:0000313" key="6">
    <source>
        <dbReference type="Proteomes" id="UP000011016"/>
    </source>
</evidence>
<organism evidence="3 6">
    <name type="scientific">Corynebacterium otitidis ATCC 51513</name>
    <dbReference type="NCBI Taxonomy" id="883169"/>
    <lineage>
        <taxon>Bacteria</taxon>
        <taxon>Bacillati</taxon>
        <taxon>Actinomycetota</taxon>
        <taxon>Actinomycetes</taxon>
        <taxon>Mycobacteriales</taxon>
        <taxon>Corynebacteriaceae</taxon>
        <taxon>Corynebacterium</taxon>
    </lineage>
</organism>
<dbReference type="RefSeq" id="WP_004600930.1">
    <property type="nucleotide sequence ID" value="NZ_HF541866.1"/>
</dbReference>
<dbReference type="Proteomes" id="UP000006078">
    <property type="component" value="Unassembled WGS sequence"/>
</dbReference>
<accession>I7LBN5</accession>
<dbReference type="GO" id="GO:0004222">
    <property type="term" value="F:metalloendopeptidase activity"/>
    <property type="evidence" value="ECO:0007669"/>
    <property type="project" value="TreeGrafter"/>
</dbReference>
<proteinExistence type="predicted"/>
<dbReference type="EMBL" id="AHAE01000045">
    <property type="protein sequence ID" value="EJZ82057.1"/>
    <property type="molecule type" value="Genomic_DNA"/>
</dbReference>
<dbReference type="CDD" id="cd12797">
    <property type="entry name" value="M23_peptidase"/>
    <property type="match status" value="1"/>
</dbReference>
<evidence type="ECO:0000313" key="3">
    <source>
        <dbReference type="EMBL" id="CCI83249.1"/>
    </source>
</evidence>
<dbReference type="AlphaFoldDB" id="I7LBN5"/>
<sequence length="267" mass="27623">MGKHRKSHSTQTARSRVLMAAAATGVVSTAGVGGAAAADAIHGDKVEVPARYAFSAYTAGEQDGASLPQAAPQVLEAPEAAPALENVDEQVAKAIASHQERIDQENEERERAEAERQEAEQRAAAGQVEEKTGLIATTQAGVAKPAQGTLTSTFGVRWGSMHQGLDIANSEGTPIVAAMSGVVIDAGPASGFGNWVRIQHDDGTITVYGHMSSIDVSVGQQVQAGQKIAGMGSMGFSTGTHLHFEVHPNGGGAIDPLPWLTERGISL</sequence>
<dbReference type="PATRIC" id="fig|883169.3.peg.1005"/>
<reference evidence="4 5" key="2">
    <citation type="submission" date="2012-08" db="EMBL/GenBank/DDBJ databases">
        <title>The Genome Sequence of Turicella otitidis ATCC 51513.</title>
        <authorList>
            <consortium name="The Broad Institute Genome Sequencing Platform"/>
            <person name="Earl A."/>
            <person name="Ward D."/>
            <person name="Feldgarden M."/>
            <person name="Gevers D."/>
            <person name="Huys G."/>
            <person name="Walker B."/>
            <person name="Young S.K."/>
            <person name="Zeng Q."/>
            <person name="Gargeya S."/>
            <person name="Fitzgerald M."/>
            <person name="Haas B."/>
            <person name="Abouelleil A."/>
            <person name="Alvarado L."/>
            <person name="Arachchi H.M."/>
            <person name="Berlin A.M."/>
            <person name="Chapman S.B."/>
            <person name="Goldberg J."/>
            <person name="Griggs A."/>
            <person name="Gujja S."/>
            <person name="Hansen M."/>
            <person name="Howarth C."/>
            <person name="Imamovic A."/>
            <person name="Larimer J."/>
            <person name="McCowen C."/>
            <person name="Montmayeur A."/>
            <person name="Murphy C."/>
            <person name="Neiman D."/>
            <person name="Pearson M."/>
            <person name="Priest M."/>
            <person name="Roberts A."/>
            <person name="Saif S."/>
            <person name="Shea T."/>
            <person name="Sisk P."/>
            <person name="Sykes S."/>
            <person name="Wortman J."/>
            <person name="Nusbaum C."/>
            <person name="Birren B."/>
        </authorList>
    </citation>
    <scope>NUCLEOTIDE SEQUENCE [LARGE SCALE GENOMIC DNA]</scope>
    <source>
        <strain evidence="4 5">ATCC 51513</strain>
    </source>
</reference>
<dbReference type="STRING" id="29321.AAV33_09455"/>
<comment type="caution">
    <text evidence="3">The sequence shown here is derived from an EMBL/GenBank/DDBJ whole genome shotgun (WGS) entry which is preliminary data.</text>
</comment>
<evidence type="ECO:0000313" key="5">
    <source>
        <dbReference type="Proteomes" id="UP000006078"/>
    </source>
</evidence>
<dbReference type="HOGENOM" id="CLU_029425_3_3_11"/>
<dbReference type="Pfam" id="PF01551">
    <property type="entry name" value="Peptidase_M23"/>
    <property type="match status" value="1"/>
</dbReference>
<feature type="region of interest" description="Disordered" evidence="1">
    <location>
        <begin position="98"/>
        <end position="128"/>
    </location>
</feature>
<name>I7LBN5_9CORY</name>
<evidence type="ECO:0000256" key="1">
    <source>
        <dbReference type="SAM" id="MobiDB-lite"/>
    </source>
</evidence>
<protein>
    <submittedName>
        <fullName evidence="3">Lipoprotein</fullName>
    </submittedName>
</protein>
<dbReference type="PANTHER" id="PTHR21666:SF270">
    <property type="entry name" value="MUREIN HYDROLASE ACTIVATOR ENVC"/>
    <property type="match status" value="1"/>
</dbReference>
<feature type="domain" description="M23ase beta-sheet core" evidence="2">
    <location>
        <begin position="161"/>
        <end position="256"/>
    </location>
</feature>
<gene>
    <name evidence="3" type="primary">mepA</name>
    <name evidence="3" type="ORF">BN46_0510</name>
    <name evidence="4" type="ORF">HMPREF9719_01040</name>
</gene>
<dbReference type="SUPFAM" id="SSF51261">
    <property type="entry name" value="Duplicated hybrid motif"/>
    <property type="match status" value="1"/>
</dbReference>
<dbReference type="InterPro" id="IPR050570">
    <property type="entry name" value="Cell_wall_metabolism_enzyme"/>
</dbReference>
<dbReference type="PANTHER" id="PTHR21666">
    <property type="entry name" value="PEPTIDASE-RELATED"/>
    <property type="match status" value="1"/>
</dbReference>
<keyword evidence="3" id="KW-0449">Lipoprotein</keyword>
<dbReference type="InterPro" id="IPR016047">
    <property type="entry name" value="M23ase_b-sheet_dom"/>
</dbReference>
<feature type="compositionally biased region" description="Basic and acidic residues" evidence="1">
    <location>
        <begin position="98"/>
        <end position="121"/>
    </location>
</feature>
<dbReference type="InterPro" id="IPR011055">
    <property type="entry name" value="Dup_hybrid_motif"/>
</dbReference>
<dbReference type="EMBL" id="CAJZ01000078">
    <property type="protein sequence ID" value="CCI83249.1"/>
    <property type="molecule type" value="Genomic_DNA"/>
</dbReference>
<reference evidence="3 6" key="1">
    <citation type="journal article" date="2012" name="J. Bacteriol.">
        <title>Draft Genome Sequence of Turicella otitidis ATCC 51513, Isolated from Middle Ear Fluid from a Child with Otitis Media.</title>
        <authorList>
            <person name="Brinkrolf K."/>
            <person name="Schneider J."/>
            <person name="Knecht M."/>
            <person name="Ruckert C."/>
            <person name="Tauch A."/>
        </authorList>
    </citation>
    <scope>NUCLEOTIDE SEQUENCE [LARGE SCALE GENOMIC DNA]</scope>
    <source>
        <strain evidence="3 6">ATCC 51513</strain>
    </source>
</reference>
<dbReference type="eggNOG" id="COG0739">
    <property type="taxonomic scope" value="Bacteria"/>
</dbReference>
<dbReference type="Proteomes" id="UP000011016">
    <property type="component" value="Unassembled WGS sequence"/>
</dbReference>
<dbReference type="Gene3D" id="2.70.70.10">
    <property type="entry name" value="Glucose Permease (Domain IIA)"/>
    <property type="match status" value="1"/>
</dbReference>
<dbReference type="OrthoDB" id="1099523at2"/>
<keyword evidence="5" id="KW-1185">Reference proteome</keyword>
<evidence type="ECO:0000259" key="2">
    <source>
        <dbReference type="Pfam" id="PF01551"/>
    </source>
</evidence>
<evidence type="ECO:0000313" key="4">
    <source>
        <dbReference type="EMBL" id="EJZ82057.1"/>
    </source>
</evidence>